<comment type="caution">
    <text evidence="2">The sequence shown here is derived from an EMBL/GenBank/DDBJ whole genome shotgun (WGS) entry which is preliminary data.</text>
</comment>
<dbReference type="STRING" id="907348.TresaDRAFT_0875"/>
<reference evidence="2 3" key="1">
    <citation type="submission" date="2011-09" db="EMBL/GenBank/DDBJ databases">
        <title>The draft genome of Treponema saccharophilum DSM 2985.</title>
        <authorList>
            <consortium name="US DOE Joint Genome Institute (JGI-PGF)"/>
            <person name="Lucas S."/>
            <person name="Copeland A."/>
            <person name="Lapidus A."/>
            <person name="Glavina del Rio T."/>
            <person name="Dalin E."/>
            <person name="Tice H."/>
            <person name="Bruce D."/>
            <person name="Goodwin L."/>
            <person name="Pitluck S."/>
            <person name="Peters L."/>
            <person name="Kyrpides N."/>
            <person name="Mavromatis K."/>
            <person name="Ivanova N."/>
            <person name="Markowitz V."/>
            <person name="Cheng J.-F."/>
            <person name="Hugenholtz P."/>
            <person name="Woyke T."/>
            <person name="Wu D."/>
            <person name="Gronow S."/>
            <person name="Wellnitz S."/>
            <person name="Brambilla E."/>
            <person name="Klenk H.-P."/>
            <person name="Eisen J.A."/>
        </authorList>
    </citation>
    <scope>NUCLEOTIDE SEQUENCE [LARGE SCALE GENOMIC DNA]</scope>
    <source>
        <strain evidence="2 3">DSM 2985</strain>
    </source>
</reference>
<dbReference type="PATRIC" id="fig|907348.3.peg.2292"/>
<dbReference type="AlphaFoldDB" id="H7EMY6"/>
<sequence length="334" mass="36602">MVLMGTGTSHGVPVVSCTCEVCRSPHKEDKRLRCSAYVENEGNSSGAWDSEPGTESVFPTTNVVIDVGPEFRIQALATGIIRLDGVLITHSHADHCHGLDDIRIFSHTRPAQVGDGTDLSDADEEMMRHIQKRRTNWRQESVGKGIPIFANDIALNDIAHKFDYVFHPRSLGGGIPKMNLIDCARYSPSEELCLGSLRMFPVPMMHGTLPTVGWVLHGAGSNHAIAYLTDCSSIPDSSIGTVLNSGLVLDHLVIDALRVRPHSTHCCFSEAMSYAERLGATHTWFTHMTHDLFHTEIQSYIDSRLRDFPSLSGIVSRGGSVSPAYDGLVLLTEK</sequence>
<dbReference type="CDD" id="cd16279">
    <property type="entry name" value="metallo-hydrolase-like_MBL-fold"/>
    <property type="match status" value="1"/>
</dbReference>
<dbReference type="Pfam" id="PF12706">
    <property type="entry name" value="Lactamase_B_2"/>
    <property type="match status" value="2"/>
</dbReference>
<organism evidence="2 3">
    <name type="scientific">Treponema saccharophilum DSM 2985</name>
    <dbReference type="NCBI Taxonomy" id="907348"/>
    <lineage>
        <taxon>Bacteria</taxon>
        <taxon>Pseudomonadati</taxon>
        <taxon>Spirochaetota</taxon>
        <taxon>Spirochaetia</taxon>
        <taxon>Spirochaetales</taxon>
        <taxon>Treponemataceae</taxon>
        <taxon>Treponema</taxon>
    </lineage>
</organism>
<dbReference type="SUPFAM" id="SSF56281">
    <property type="entry name" value="Metallo-hydrolase/oxidoreductase"/>
    <property type="match status" value="1"/>
</dbReference>
<dbReference type="Proteomes" id="UP000003571">
    <property type="component" value="Unassembled WGS sequence"/>
</dbReference>
<gene>
    <name evidence="2" type="ORF">TresaDRAFT_0875</name>
</gene>
<feature type="domain" description="Metallo-beta-lactamase" evidence="1">
    <location>
        <begin position="143"/>
        <end position="288"/>
    </location>
</feature>
<name>H7EMY6_9SPIR</name>
<evidence type="ECO:0000313" key="3">
    <source>
        <dbReference type="Proteomes" id="UP000003571"/>
    </source>
</evidence>
<dbReference type="InterPro" id="IPR036866">
    <property type="entry name" value="RibonucZ/Hydroxyglut_hydro"/>
</dbReference>
<dbReference type="EMBL" id="AGRW01000052">
    <property type="protein sequence ID" value="EIC01050.1"/>
    <property type="molecule type" value="Genomic_DNA"/>
</dbReference>
<protein>
    <submittedName>
        <fullName evidence="2">Beta-lactamase domain protein</fullName>
    </submittedName>
</protein>
<dbReference type="InterPro" id="IPR001279">
    <property type="entry name" value="Metallo-B-lactamas"/>
</dbReference>
<evidence type="ECO:0000313" key="2">
    <source>
        <dbReference type="EMBL" id="EIC01050.1"/>
    </source>
</evidence>
<feature type="domain" description="Metallo-beta-lactamase" evidence="1">
    <location>
        <begin position="61"/>
        <end position="110"/>
    </location>
</feature>
<dbReference type="PANTHER" id="PTHR42663:SF6">
    <property type="entry name" value="HYDROLASE C777.06C-RELATED"/>
    <property type="match status" value="1"/>
</dbReference>
<accession>H7EMY6</accession>
<dbReference type="PANTHER" id="PTHR42663">
    <property type="entry name" value="HYDROLASE C777.06C-RELATED-RELATED"/>
    <property type="match status" value="1"/>
</dbReference>
<proteinExistence type="predicted"/>
<dbReference type="Gene3D" id="3.60.15.10">
    <property type="entry name" value="Ribonuclease Z/Hydroxyacylglutathione hydrolase-like"/>
    <property type="match status" value="1"/>
</dbReference>
<evidence type="ECO:0000259" key="1">
    <source>
        <dbReference type="Pfam" id="PF12706"/>
    </source>
</evidence>
<dbReference type="eggNOG" id="COG1235">
    <property type="taxonomic scope" value="Bacteria"/>
</dbReference>
<keyword evidence="3" id="KW-1185">Reference proteome</keyword>